<name>A0AAP1C400_9BURK</name>
<proteinExistence type="predicted"/>
<reference evidence="1 2" key="1">
    <citation type="submission" date="2015-11" db="EMBL/GenBank/DDBJ databases">
        <title>Expanding the genomic diversity of Burkholderia species for the development of highly accurate diagnostics.</title>
        <authorList>
            <person name="Sahl J."/>
            <person name="Keim P."/>
            <person name="Wagner D."/>
        </authorList>
    </citation>
    <scope>NUCLEOTIDE SEQUENCE [LARGE SCALE GENOMIC DNA]</scope>
    <source>
        <strain evidence="1 2">RF32-BP12</strain>
    </source>
</reference>
<organism evidence="1 2">
    <name type="scientific">Burkholderia latens</name>
    <dbReference type="NCBI Taxonomy" id="488446"/>
    <lineage>
        <taxon>Bacteria</taxon>
        <taxon>Pseudomonadati</taxon>
        <taxon>Pseudomonadota</taxon>
        <taxon>Betaproteobacteria</taxon>
        <taxon>Burkholderiales</taxon>
        <taxon>Burkholderiaceae</taxon>
        <taxon>Burkholderia</taxon>
        <taxon>Burkholderia cepacia complex</taxon>
    </lineage>
</organism>
<dbReference type="RefSeq" id="WP_059545583.1">
    <property type="nucleotide sequence ID" value="NZ_LOTQ01000019.1"/>
</dbReference>
<evidence type="ECO:0000313" key="1">
    <source>
        <dbReference type="EMBL" id="KVA08817.1"/>
    </source>
</evidence>
<dbReference type="EMBL" id="LOTQ01000019">
    <property type="protein sequence ID" value="KVA08817.1"/>
    <property type="molecule type" value="Genomic_DNA"/>
</dbReference>
<evidence type="ECO:0000313" key="2">
    <source>
        <dbReference type="Proteomes" id="UP000056450"/>
    </source>
</evidence>
<comment type="caution">
    <text evidence="1">The sequence shown here is derived from an EMBL/GenBank/DDBJ whole genome shotgun (WGS) entry which is preliminary data.</text>
</comment>
<protein>
    <submittedName>
        <fullName evidence="1">Uncharacterized protein</fullName>
    </submittedName>
</protein>
<dbReference type="Proteomes" id="UP000056450">
    <property type="component" value="Unassembled WGS sequence"/>
</dbReference>
<dbReference type="AlphaFoldDB" id="A0AAP1C400"/>
<accession>A0AAP1C400</accession>
<sequence>MTRPIDHLNASDASNAHAPDGLRRVLRVALRLWGIDEHTAQGWLPWLQSQHPRLAWQIARDRAAVGADIVVHVVKPSARRSDGFCWNSIGANGAMVRSRDGARSEVALLAGHARQLPNRRAGHWAIAGTLDSCAALDALARALHASAVHGPDGRIAVRTDLLALIATRLDAMEAPMLDED</sequence>
<gene>
    <name evidence="1" type="ORF">WI41_14320</name>
</gene>